<reference evidence="2 3" key="2">
    <citation type="journal article" date="2018" name="Int. J. Syst. Evol. Microbiol.">
        <title>Burkholderia insecticola sp. nov., a gut symbiotic bacterium of the bean bug Riptortus pedestris.</title>
        <authorList>
            <person name="Takeshita K."/>
            <person name="Tamaki H."/>
            <person name="Ohbayashi T."/>
            <person name="Meng X.-Y."/>
            <person name="Sone T."/>
            <person name="Mitani Y."/>
            <person name="Peeters C."/>
            <person name="Kikuchi Y."/>
            <person name="Vandamme P."/>
        </authorList>
    </citation>
    <scope>NUCLEOTIDE SEQUENCE [LARGE SCALE GENOMIC DNA]</scope>
    <source>
        <strain evidence="2">RPE64</strain>
    </source>
</reference>
<feature type="region of interest" description="Disordered" evidence="1">
    <location>
        <begin position="1"/>
        <end position="37"/>
    </location>
</feature>
<evidence type="ECO:0000313" key="3">
    <source>
        <dbReference type="Proteomes" id="UP000013966"/>
    </source>
</evidence>
<proteinExistence type="predicted"/>
<dbReference type="KEGG" id="buo:BRPE64_ACDS03560"/>
<accession>R4WMK8</accession>
<dbReference type="AlphaFoldDB" id="R4WMK8"/>
<evidence type="ECO:0000313" key="2">
    <source>
        <dbReference type="EMBL" id="BAN22110.1"/>
    </source>
</evidence>
<sequence>MFPQDAGVRGKLAAGSGPEAGHDASPQARTTGATECV</sequence>
<evidence type="ECO:0000256" key="1">
    <source>
        <dbReference type="SAM" id="MobiDB-lite"/>
    </source>
</evidence>
<dbReference type="EMBL" id="AP013058">
    <property type="protein sequence ID" value="BAN22110.1"/>
    <property type="molecule type" value="Genomic_DNA"/>
</dbReference>
<reference evidence="2 3" key="1">
    <citation type="journal article" date="2013" name="Genome Announc.">
        <title>Complete Genome Sequence of Burkholderia sp. Strain RPE64, Bacterial Symbiont of the Bean Bug Riptortus pedestris.</title>
        <authorList>
            <person name="Shibata T.F."/>
            <person name="Maeda T."/>
            <person name="Nikoh N."/>
            <person name="Yamaguchi K."/>
            <person name="Oshima K."/>
            <person name="Hattori M."/>
            <person name="Nishiyama T."/>
            <person name="Hasebe M."/>
            <person name="Fukatsu T."/>
            <person name="Kikuchi Y."/>
            <person name="Shigenobu S."/>
        </authorList>
    </citation>
    <scope>NUCLEOTIDE SEQUENCE [LARGE SCALE GENOMIC DNA]</scope>
</reference>
<gene>
    <name evidence="2" type="ORF">BRPE64_ACDS03560</name>
</gene>
<dbReference type="HOGENOM" id="CLU_3341203_0_0_4"/>
<feature type="compositionally biased region" description="Polar residues" evidence="1">
    <location>
        <begin position="27"/>
        <end position="37"/>
    </location>
</feature>
<dbReference type="Proteomes" id="UP000013966">
    <property type="component" value="Chromosome 1"/>
</dbReference>
<name>R4WMK8_9BURK</name>
<organism evidence="2 3">
    <name type="scientific">Caballeronia insecticola</name>
    <dbReference type="NCBI Taxonomy" id="758793"/>
    <lineage>
        <taxon>Bacteria</taxon>
        <taxon>Pseudomonadati</taxon>
        <taxon>Pseudomonadota</taxon>
        <taxon>Betaproteobacteria</taxon>
        <taxon>Burkholderiales</taxon>
        <taxon>Burkholderiaceae</taxon>
        <taxon>Caballeronia</taxon>
    </lineage>
</organism>
<protein>
    <submittedName>
        <fullName evidence="2">Uncharacterized protein</fullName>
    </submittedName>
</protein>
<keyword evidence="3" id="KW-1185">Reference proteome</keyword>